<comment type="caution">
    <text evidence="1">The sequence shown here is derived from an EMBL/GenBank/DDBJ whole genome shotgun (WGS) entry which is preliminary data.</text>
</comment>
<dbReference type="InterPro" id="IPR029044">
    <property type="entry name" value="Nucleotide-diphossugar_trans"/>
</dbReference>
<dbReference type="OrthoDB" id="5465469at2"/>
<dbReference type="AlphaFoldDB" id="A0A5C6S314"/>
<name>A0A5C6S314_9RHOB</name>
<proteinExistence type="predicted"/>
<protein>
    <submittedName>
        <fullName evidence="1">Glycosyltransferase family 2 protein</fullName>
    </submittedName>
</protein>
<sequence>MIADAFRRWKHARRIRAFEAEIAARSFNPRPHGLDAPLIVSLTSYGPRLPTVSKVIASLLRQTVSADRVILWLDKADRDRLPPEVAESGAEIRVCPDWKSYKKLVPTLLEAPDAYIVTADDDVYYGPNWLEGLTAKAGSGAVCHRAHEITMQGGLPRVYDDWNRNITAPAAGPLIFPTGVGGVLYAPGVFHPDVTDANKFMRLAPSADDVWFYWMHRMNGSAPEKIGGRFRVIEWPGSQAQNLRATNLGTGGNDRAVAAMIAEYGWPETG</sequence>
<dbReference type="Proteomes" id="UP000321562">
    <property type="component" value="Unassembled WGS sequence"/>
</dbReference>
<dbReference type="EMBL" id="VOPL01000004">
    <property type="protein sequence ID" value="TXB68802.1"/>
    <property type="molecule type" value="Genomic_DNA"/>
</dbReference>
<evidence type="ECO:0000313" key="2">
    <source>
        <dbReference type="Proteomes" id="UP000321562"/>
    </source>
</evidence>
<organism evidence="1 2">
    <name type="scientific">Paracoccus aurantiacus</name>
    <dbReference type="NCBI Taxonomy" id="2599412"/>
    <lineage>
        <taxon>Bacteria</taxon>
        <taxon>Pseudomonadati</taxon>
        <taxon>Pseudomonadota</taxon>
        <taxon>Alphaproteobacteria</taxon>
        <taxon>Rhodobacterales</taxon>
        <taxon>Paracoccaceae</taxon>
        <taxon>Paracoccus</taxon>
    </lineage>
</organism>
<evidence type="ECO:0000313" key="1">
    <source>
        <dbReference type="EMBL" id="TXB68802.1"/>
    </source>
</evidence>
<dbReference type="GO" id="GO:0016740">
    <property type="term" value="F:transferase activity"/>
    <property type="evidence" value="ECO:0007669"/>
    <property type="project" value="UniProtKB-KW"/>
</dbReference>
<gene>
    <name evidence="1" type="ORF">FQV27_11105</name>
</gene>
<dbReference type="SUPFAM" id="SSF53448">
    <property type="entry name" value="Nucleotide-diphospho-sugar transferases"/>
    <property type="match status" value="1"/>
</dbReference>
<keyword evidence="2" id="KW-1185">Reference proteome</keyword>
<reference evidence="1 2" key="1">
    <citation type="submission" date="2019-08" db="EMBL/GenBank/DDBJ databases">
        <authorList>
            <person name="Ye J."/>
        </authorList>
    </citation>
    <scope>NUCLEOTIDE SEQUENCE [LARGE SCALE GENOMIC DNA]</scope>
    <source>
        <strain evidence="1 2">TK008</strain>
    </source>
</reference>
<accession>A0A5C6S314</accession>
<keyword evidence="1" id="KW-0808">Transferase</keyword>